<dbReference type="STRING" id="93759.A0A1R3GHM7"/>
<dbReference type="CDD" id="cd05162">
    <property type="entry name" value="PWWP"/>
    <property type="match status" value="1"/>
</dbReference>
<dbReference type="PROSITE" id="PS50812">
    <property type="entry name" value="PWWP"/>
    <property type="match status" value="1"/>
</dbReference>
<organism evidence="3 4">
    <name type="scientific">Corchorus olitorius</name>
    <dbReference type="NCBI Taxonomy" id="93759"/>
    <lineage>
        <taxon>Eukaryota</taxon>
        <taxon>Viridiplantae</taxon>
        <taxon>Streptophyta</taxon>
        <taxon>Embryophyta</taxon>
        <taxon>Tracheophyta</taxon>
        <taxon>Spermatophyta</taxon>
        <taxon>Magnoliopsida</taxon>
        <taxon>eudicotyledons</taxon>
        <taxon>Gunneridae</taxon>
        <taxon>Pentapetalae</taxon>
        <taxon>rosids</taxon>
        <taxon>malvids</taxon>
        <taxon>Malvales</taxon>
        <taxon>Malvaceae</taxon>
        <taxon>Grewioideae</taxon>
        <taxon>Apeibeae</taxon>
        <taxon>Corchorus</taxon>
    </lineage>
</organism>
<feature type="compositionally biased region" description="Polar residues" evidence="1">
    <location>
        <begin position="135"/>
        <end position="146"/>
    </location>
</feature>
<evidence type="ECO:0000256" key="1">
    <source>
        <dbReference type="SAM" id="MobiDB-lite"/>
    </source>
</evidence>
<dbReference type="AlphaFoldDB" id="A0A1R3GHM7"/>
<feature type="region of interest" description="Disordered" evidence="1">
    <location>
        <begin position="128"/>
        <end position="252"/>
    </location>
</feature>
<feature type="compositionally biased region" description="Polar residues" evidence="1">
    <location>
        <begin position="238"/>
        <end position="247"/>
    </location>
</feature>
<reference evidence="4" key="1">
    <citation type="submission" date="2013-09" db="EMBL/GenBank/DDBJ databases">
        <title>Corchorus olitorius genome sequencing.</title>
        <authorList>
            <person name="Alam M."/>
            <person name="Haque M.S."/>
            <person name="Islam M.S."/>
            <person name="Emdad E.M."/>
            <person name="Islam M.M."/>
            <person name="Ahmed B."/>
            <person name="Halim A."/>
            <person name="Hossen Q.M.M."/>
            <person name="Hossain M.Z."/>
            <person name="Ahmed R."/>
            <person name="Khan M.M."/>
            <person name="Islam R."/>
            <person name="Rashid M.M."/>
            <person name="Khan S.A."/>
            <person name="Rahman M.S."/>
            <person name="Alam M."/>
            <person name="Yahiya A.S."/>
            <person name="Khan M.S."/>
            <person name="Azam M.S."/>
            <person name="Haque T."/>
            <person name="Lashkar M.Z.H."/>
            <person name="Akhand A.I."/>
            <person name="Morshed G."/>
            <person name="Roy S."/>
            <person name="Uddin K.S."/>
            <person name="Rabeya T."/>
            <person name="Hossain A.S."/>
            <person name="Chowdhury A."/>
            <person name="Snigdha A.R."/>
            <person name="Mortoza M.S."/>
            <person name="Matin S.A."/>
            <person name="Hoque S.M.E."/>
            <person name="Islam M.K."/>
            <person name="Roy D.K."/>
            <person name="Haider R."/>
            <person name="Moosa M.M."/>
            <person name="Elias S.M."/>
            <person name="Hasan A.M."/>
            <person name="Jahan S."/>
            <person name="Shafiuddin M."/>
            <person name="Mahmood N."/>
            <person name="Shommy N.S."/>
        </authorList>
    </citation>
    <scope>NUCLEOTIDE SEQUENCE [LARGE SCALE GENOMIC DNA]</scope>
    <source>
        <strain evidence="4">cv. O-4</strain>
    </source>
</reference>
<gene>
    <name evidence="3" type="ORF">COLO4_35233</name>
</gene>
<dbReference type="Gene3D" id="2.30.30.140">
    <property type="match status" value="1"/>
</dbReference>
<dbReference type="SUPFAM" id="SSF63748">
    <property type="entry name" value="Tudor/PWWP/MBT"/>
    <property type="match status" value="1"/>
</dbReference>
<dbReference type="InterPro" id="IPR000313">
    <property type="entry name" value="PWWP_dom"/>
</dbReference>
<evidence type="ECO:0000313" key="4">
    <source>
        <dbReference type="Proteomes" id="UP000187203"/>
    </source>
</evidence>
<dbReference type="Proteomes" id="UP000187203">
    <property type="component" value="Unassembled WGS sequence"/>
</dbReference>
<dbReference type="OrthoDB" id="641149at2759"/>
<feature type="compositionally biased region" description="Basic and acidic residues" evidence="1">
    <location>
        <begin position="163"/>
        <end position="178"/>
    </location>
</feature>
<keyword evidence="4" id="KW-1185">Reference proteome</keyword>
<protein>
    <submittedName>
        <fullName evidence="3">Tudor/PWWP/MBT superfamily protein</fullName>
    </submittedName>
</protein>
<feature type="domain" description="PWWP" evidence="2">
    <location>
        <begin position="42"/>
        <end position="104"/>
    </location>
</feature>
<sequence>MCESQKGPASKGESTAVSEIPHKSNDGGKESAAMQLEGEVSLGDLIWVKLRRNLWWPAVVVDEKGVDESSRPGNRSEGEVLVRLYGSYEYLYADPVKYYSQFKTILKKSKGNCHEIFDKALEQDYSHLNSDKTKGQGSKSTANRSADASKGKKKSNQSGVTGNKKDMKNGKALSERVRKTNSKVSKQNGVKRKLGSSNQVSSRTDKRAKNKAYEVNCKSPKQGSVQRKLNLDVKISERTSPGKSPESSARRTRVMQGLGLIAPLGSPFHKNGLV</sequence>
<dbReference type="Pfam" id="PF00855">
    <property type="entry name" value="PWWP"/>
    <property type="match status" value="1"/>
</dbReference>
<accession>A0A1R3GHM7</accession>
<dbReference type="EMBL" id="AWUE01022517">
    <property type="protein sequence ID" value="OMO57605.1"/>
    <property type="molecule type" value="Genomic_DNA"/>
</dbReference>
<evidence type="ECO:0000313" key="3">
    <source>
        <dbReference type="EMBL" id="OMO57605.1"/>
    </source>
</evidence>
<name>A0A1R3GHM7_9ROSI</name>
<proteinExistence type="predicted"/>
<feature type="region of interest" description="Disordered" evidence="1">
    <location>
        <begin position="1"/>
        <end position="32"/>
    </location>
</feature>
<evidence type="ECO:0000259" key="2">
    <source>
        <dbReference type="PROSITE" id="PS50812"/>
    </source>
</evidence>
<comment type="caution">
    <text evidence="3">The sequence shown here is derived from an EMBL/GenBank/DDBJ whole genome shotgun (WGS) entry which is preliminary data.</text>
</comment>
<feature type="compositionally biased region" description="Basic and acidic residues" evidence="1">
    <location>
        <begin position="20"/>
        <end position="29"/>
    </location>
</feature>